<dbReference type="RefSeq" id="XP_018714080.1">
    <property type="nucleotide sequence ID" value="XM_018855537.1"/>
</dbReference>
<dbReference type="GeneID" id="30028513"/>
<name>A0A1A0HHE2_9ASCO</name>
<gene>
    <name evidence="1" type="ORF">METBIDRAFT_30034</name>
</gene>
<evidence type="ECO:0000313" key="1">
    <source>
        <dbReference type="EMBL" id="OBA23599.1"/>
    </source>
</evidence>
<evidence type="ECO:0000313" key="2">
    <source>
        <dbReference type="Proteomes" id="UP000092555"/>
    </source>
</evidence>
<protein>
    <submittedName>
        <fullName evidence="1">Uncharacterized protein</fullName>
    </submittedName>
</protein>
<sequence length="529" mass="56920">MLKDKTLSLKLNKSFQVPDGPFTPVEQTLQTPVAAPNQNSYFAFPSLDLHHGLSFFSQAQDNESDDVMTDIDEAPLLLLPKVLRNYSVSFNASFDQILMTVYSHILLLPTTTPFLGLIPPLGLASRVANETLQRMILESDPMSGKHPTVFDAQGTLNNEQLRNNATAPIVLQLIRKRLLDLCSAQKAPKSKSGSAPVSAVTSIQIAVPATSGSQNIQNNSIYSGLGLRQLSISTLLLNEQNTANYQQMQTGQASQSAVLANSRLRSSSLDLRKHSLTRNNSHTGSNWLHVGNMANVRSGGGLGMNPELASSSDSLQLMNDFVPHALLTRTGSSLSNIAYNQGLGAASGFNPIMMDYQTPPTSSKSSISQGSSSPLVNQRENACLYIPGSAGSFSDIESSAAYSRTQSLNRDTNLCSFPTPLRINTDVAQQSFGAPQNPGFGGNTNGEVLHSPFVSAIPVAEDFDYFGQSNSSTSTVPENVLPKVGSLRSGSLGSDTLVKEASENKFNIQLEYSLSEKKRDSLKMKRGIL</sequence>
<comment type="caution">
    <text evidence="1">The sequence shown here is derived from an EMBL/GenBank/DDBJ whole genome shotgun (WGS) entry which is preliminary data.</text>
</comment>
<dbReference type="OrthoDB" id="4093447at2759"/>
<reference evidence="1 2" key="1">
    <citation type="submission" date="2016-05" db="EMBL/GenBank/DDBJ databases">
        <title>Comparative genomics of biotechnologically important yeasts.</title>
        <authorList>
            <consortium name="DOE Joint Genome Institute"/>
            <person name="Riley R."/>
            <person name="Haridas S."/>
            <person name="Wolfe K.H."/>
            <person name="Lopes M.R."/>
            <person name="Hittinger C.T."/>
            <person name="Goker M."/>
            <person name="Salamov A."/>
            <person name="Wisecaver J."/>
            <person name="Long T.M."/>
            <person name="Aerts A.L."/>
            <person name="Barry K."/>
            <person name="Choi C."/>
            <person name="Clum A."/>
            <person name="Coughlan A.Y."/>
            <person name="Deshpande S."/>
            <person name="Douglass A.P."/>
            <person name="Hanson S.J."/>
            <person name="Klenk H.-P."/>
            <person name="LaButti K."/>
            <person name="Lapidus A."/>
            <person name="Lindquist E."/>
            <person name="Lipzen A."/>
            <person name="Meier-kolthoff J.P."/>
            <person name="Ohm R.A."/>
            <person name="Otillar R.P."/>
            <person name="Pangilinan J."/>
            <person name="Peng Y."/>
            <person name="Rokas A."/>
            <person name="Rosa C.A."/>
            <person name="Scheuner C."/>
            <person name="Sibirny A.A."/>
            <person name="Slot J.C."/>
            <person name="Stielow J.B."/>
            <person name="Sun H."/>
            <person name="Kurtzman C.P."/>
            <person name="Blackwell M."/>
            <person name="Grigoriev I.V."/>
            <person name="Jeffries T.W."/>
        </authorList>
    </citation>
    <scope>NUCLEOTIDE SEQUENCE [LARGE SCALE GENOMIC DNA]</scope>
    <source>
        <strain evidence="1 2">NRRL YB-4993</strain>
    </source>
</reference>
<dbReference type="STRING" id="869754.A0A1A0HHE2"/>
<dbReference type="Proteomes" id="UP000092555">
    <property type="component" value="Unassembled WGS sequence"/>
</dbReference>
<dbReference type="EMBL" id="LXTC01000001">
    <property type="protein sequence ID" value="OBA23599.1"/>
    <property type="molecule type" value="Genomic_DNA"/>
</dbReference>
<accession>A0A1A0HHE2</accession>
<keyword evidence="2" id="KW-1185">Reference proteome</keyword>
<proteinExistence type="predicted"/>
<dbReference type="AlphaFoldDB" id="A0A1A0HHE2"/>
<organism evidence="1 2">
    <name type="scientific">Metschnikowia bicuspidata var. bicuspidata NRRL YB-4993</name>
    <dbReference type="NCBI Taxonomy" id="869754"/>
    <lineage>
        <taxon>Eukaryota</taxon>
        <taxon>Fungi</taxon>
        <taxon>Dikarya</taxon>
        <taxon>Ascomycota</taxon>
        <taxon>Saccharomycotina</taxon>
        <taxon>Pichiomycetes</taxon>
        <taxon>Metschnikowiaceae</taxon>
        <taxon>Metschnikowia</taxon>
    </lineage>
</organism>